<feature type="compositionally biased region" description="Polar residues" evidence="2">
    <location>
        <begin position="11"/>
        <end position="29"/>
    </location>
</feature>
<dbReference type="GO" id="GO:0005634">
    <property type="term" value="C:nucleus"/>
    <property type="evidence" value="ECO:0007669"/>
    <property type="project" value="UniProtKB-SubCell"/>
</dbReference>
<dbReference type="InterPro" id="IPR033315">
    <property type="entry name" value="Fan1-like"/>
</dbReference>
<dbReference type="InterPro" id="IPR036361">
    <property type="entry name" value="SAP_dom_sf"/>
</dbReference>
<keyword evidence="1" id="KW-0540">Nuclease</keyword>
<dbReference type="PANTHER" id="PTHR15749">
    <property type="entry name" value="FANCONI-ASSOCIATED NUCLEASE 1"/>
    <property type="match status" value="1"/>
</dbReference>
<evidence type="ECO:0000313" key="4">
    <source>
        <dbReference type="Proteomes" id="UP000079169"/>
    </source>
</evidence>
<organism evidence="4 5">
    <name type="scientific">Diaphorina citri</name>
    <name type="common">Asian citrus psyllid</name>
    <dbReference type="NCBI Taxonomy" id="121845"/>
    <lineage>
        <taxon>Eukaryota</taxon>
        <taxon>Metazoa</taxon>
        <taxon>Ecdysozoa</taxon>
        <taxon>Arthropoda</taxon>
        <taxon>Hexapoda</taxon>
        <taxon>Insecta</taxon>
        <taxon>Pterygota</taxon>
        <taxon>Neoptera</taxon>
        <taxon>Paraneoptera</taxon>
        <taxon>Hemiptera</taxon>
        <taxon>Sternorrhyncha</taxon>
        <taxon>Psylloidea</taxon>
        <taxon>Psyllidae</taxon>
        <taxon>Diaphorininae</taxon>
        <taxon>Diaphorina</taxon>
    </lineage>
</organism>
<keyword evidence="1" id="KW-0479">Metal-binding</keyword>
<dbReference type="GO" id="GO:0008409">
    <property type="term" value="F:5'-3' exonuclease activity"/>
    <property type="evidence" value="ECO:0007669"/>
    <property type="project" value="TreeGrafter"/>
</dbReference>
<dbReference type="RefSeq" id="XP_017301487.1">
    <property type="nucleotide sequence ID" value="XM_017445998.2"/>
</dbReference>
<dbReference type="PROSITE" id="PS50800">
    <property type="entry name" value="SAP"/>
    <property type="match status" value="1"/>
</dbReference>
<evidence type="ECO:0000313" key="5">
    <source>
        <dbReference type="RefSeq" id="XP_017301487.1"/>
    </source>
</evidence>
<dbReference type="STRING" id="121845.A0A1S4EHE2"/>
<sequence length="433" mass="49921">MDTDTDVVITHVSSQPQKGKINVSPSIARNPNKFFGAGSHKKNLQETIESISNEPRTPTRSPKSSQKRLSKFSPFKKSPSKSPRKELFPRAIEDQDSDTYLNFYDRTFEKVVLVSVIQMKEWQENNQLEDHLIDLNTLEKFCTLSQSAKTLYVRLVNRKHAWLKTNALEEKYGKNGADIVADLYTMKDAGVIENNYENEDLSDLLNLLQVNELKDFCKELKLSCSPRKAELVESILKFVKTQRSIMFGGDIQSRVKKLIKKYLGDCVKLSDEARDVFLSCVFLVTFPFYRELSDHVTRLNDYISRIVRTVRGEIKFPAVTLNRTCVFKNRRSFEQYMKAHELCTEIETACKLKSNQAVELLRTALDLLKADLNDETAMADIGNRPIYLRRYSSGYMYVKILYAKLNDIKRENRNLAVEVLTTLVKTRIPRISP</sequence>
<dbReference type="GeneID" id="103513906"/>
<comment type="cofactor">
    <cofactor evidence="1">
        <name>Mg(2+)</name>
        <dbReference type="ChEBI" id="CHEBI:18420"/>
    </cofactor>
    <cofactor evidence="1">
        <name>Mn(2+)</name>
        <dbReference type="ChEBI" id="CHEBI:29035"/>
    </cofactor>
</comment>
<comment type="subcellular location">
    <subcellularLocation>
        <location evidence="1">Nucleus</location>
    </subcellularLocation>
</comment>
<dbReference type="Gene3D" id="1.10.720.30">
    <property type="entry name" value="SAP domain"/>
    <property type="match status" value="1"/>
</dbReference>
<feature type="compositionally biased region" description="Polar residues" evidence="2">
    <location>
        <begin position="45"/>
        <end position="64"/>
    </location>
</feature>
<keyword evidence="4" id="KW-1185">Reference proteome</keyword>
<dbReference type="GO" id="GO:0017108">
    <property type="term" value="F:5'-flap endonuclease activity"/>
    <property type="evidence" value="ECO:0007669"/>
    <property type="project" value="TreeGrafter"/>
</dbReference>
<dbReference type="GO" id="GO:0004528">
    <property type="term" value="F:phosphodiesterase I activity"/>
    <property type="evidence" value="ECO:0007669"/>
    <property type="project" value="UniProtKB-EC"/>
</dbReference>
<dbReference type="GO" id="GO:0036297">
    <property type="term" value="P:interstrand cross-link repair"/>
    <property type="evidence" value="ECO:0007669"/>
    <property type="project" value="InterPro"/>
</dbReference>
<keyword evidence="1" id="KW-0227">DNA damage</keyword>
<keyword evidence="1" id="KW-0464">Manganese</keyword>
<reference evidence="5" key="1">
    <citation type="submission" date="2025-08" db="UniProtKB">
        <authorList>
            <consortium name="RefSeq"/>
        </authorList>
    </citation>
    <scope>IDENTIFICATION</scope>
</reference>
<name>A0A1S4EHE2_DIACI</name>
<dbReference type="PANTHER" id="PTHR15749:SF4">
    <property type="entry name" value="FANCONI-ASSOCIATED NUCLEASE 1"/>
    <property type="match status" value="1"/>
</dbReference>
<dbReference type="PaxDb" id="121845-A0A1S4EHE2"/>
<keyword evidence="1" id="KW-0460">Magnesium</keyword>
<dbReference type="AlphaFoldDB" id="A0A1S4EHE2"/>
<comment type="function">
    <text evidence="1">Nuclease required for the repair of DNA interstrand cross-links (ICL). Acts as a 5'-3' exonuclease that anchors at a cut end of DNA and cleaves DNA successively at every third nucleotide, allowing to excise an ICL from one strand through flanking incisions.</text>
</comment>
<dbReference type="SMART" id="SM00513">
    <property type="entry name" value="SAP"/>
    <property type="match status" value="1"/>
</dbReference>
<dbReference type="KEGG" id="dci:103513906"/>
<dbReference type="EC" id="3.1.4.1" evidence="1"/>
<feature type="domain" description="SAP" evidence="3">
    <location>
        <begin position="205"/>
        <end position="239"/>
    </location>
</feature>
<feature type="region of interest" description="Disordered" evidence="2">
    <location>
        <begin position="1"/>
        <end position="85"/>
    </location>
</feature>
<accession>A0A1S4EHE2</accession>
<evidence type="ECO:0000259" key="3">
    <source>
        <dbReference type="PROSITE" id="PS50800"/>
    </source>
</evidence>
<dbReference type="SUPFAM" id="SSF68906">
    <property type="entry name" value="SAP domain"/>
    <property type="match status" value="1"/>
</dbReference>
<proteinExistence type="inferred from homology"/>
<comment type="catalytic activity">
    <reaction evidence="1">
        <text>Hydrolytically removes 5'-nucleotides successively from the 3'-hydroxy termini of 3'-hydroxy-terminated oligonucleotides.</text>
        <dbReference type="EC" id="3.1.4.1"/>
    </reaction>
</comment>
<feature type="compositionally biased region" description="Low complexity" evidence="2">
    <location>
        <begin position="71"/>
        <end position="81"/>
    </location>
</feature>
<dbReference type="GO" id="GO:0070336">
    <property type="term" value="F:flap-structured DNA binding"/>
    <property type="evidence" value="ECO:0007669"/>
    <property type="project" value="TreeGrafter"/>
</dbReference>
<dbReference type="Proteomes" id="UP000079169">
    <property type="component" value="Unplaced"/>
</dbReference>
<keyword evidence="1" id="KW-0539">Nucleus</keyword>
<keyword evidence="1" id="KW-0378">Hydrolase</keyword>
<evidence type="ECO:0000256" key="1">
    <source>
        <dbReference type="RuleBase" id="RU365033"/>
    </source>
</evidence>
<dbReference type="InterPro" id="IPR003034">
    <property type="entry name" value="SAP_dom"/>
</dbReference>
<dbReference type="GO" id="GO:0046872">
    <property type="term" value="F:metal ion binding"/>
    <property type="evidence" value="ECO:0007669"/>
    <property type="project" value="UniProtKB-KW"/>
</dbReference>
<keyword evidence="1" id="KW-0234">DNA repair</keyword>
<evidence type="ECO:0000256" key="2">
    <source>
        <dbReference type="SAM" id="MobiDB-lite"/>
    </source>
</evidence>
<protein>
    <recommendedName>
        <fullName evidence="1">Fanconi-associated nuclease</fullName>
        <ecNumber evidence="1">3.1.4.1</ecNumber>
    </recommendedName>
</protein>
<comment type="similarity">
    <text evidence="1">Belongs to the FAN1 family.</text>
</comment>
<gene>
    <name evidence="5" type="primary">LOC103513906</name>
</gene>